<comment type="caution">
    <text evidence="3">The sequence shown here is derived from an EMBL/GenBank/DDBJ whole genome shotgun (WGS) entry which is preliminary data.</text>
</comment>
<evidence type="ECO:0000313" key="3">
    <source>
        <dbReference type="EMBL" id="TKC06093.1"/>
    </source>
</evidence>
<feature type="region of interest" description="Disordered" evidence="1">
    <location>
        <begin position="22"/>
        <end position="48"/>
    </location>
</feature>
<name>A0A4V5P210_9SPHI</name>
<accession>A0A4V5P210</accession>
<feature type="compositionally biased region" description="Low complexity" evidence="1">
    <location>
        <begin position="33"/>
        <end position="46"/>
    </location>
</feature>
<protein>
    <recommendedName>
        <fullName evidence="5">Lipoprotein</fullName>
    </recommendedName>
</protein>
<dbReference type="EMBL" id="SWBQ01000003">
    <property type="protein sequence ID" value="TKC06093.1"/>
    <property type="molecule type" value="Genomic_DNA"/>
</dbReference>
<proteinExistence type="predicted"/>
<organism evidence="3 4">
    <name type="scientific">Pedobacter frigoris</name>
    <dbReference type="NCBI Taxonomy" id="2571272"/>
    <lineage>
        <taxon>Bacteria</taxon>
        <taxon>Pseudomonadati</taxon>
        <taxon>Bacteroidota</taxon>
        <taxon>Sphingobacteriia</taxon>
        <taxon>Sphingobacteriales</taxon>
        <taxon>Sphingobacteriaceae</taxon>
        <taxon>Pedobacter</taxon>
    </lineage>
</organism>
<sequence length="235" mass="26068">MKTNTALANIFFVLTLTASISSCGSGDQKQETTTDTTATTTAVTADQPAGSTETFKEFDWNTVPDRQQQSVLSHTSALLMAFMCRKKMDSFNEMAQNQLKAADYSIKETGETSIVAGYNCSKSIYTLKKPVPANNTTGAIPAPSVYQLEVWTSTEMPKSVNFLHPLYIKEDAGIVKIMIQYEKESPLKFLYEFTKVENRAVTAKEMQIQKTAKIHDFGKDKMTVGMQMMGIVFGM</sequence>
<feature type="signal peptide" evidence="2">
    <location>
        <begin position="1"/>
        <end position="18"/>
    </location>
</feature>
<gene>
    <name evidence="3" type="ORF">FA047_12245</name>
</gene>
<keyword evidence="4" id="KW-1185">Reference proteome</keyword>
<reference evidence="3 4" key="1">
    <citation type="submission" date="2019-04" db="EMBL/GenBank/DDBJ databases">
        <title>Pedobacter sp. RP-3-15 sp. nov., isolated from Arctic soil.</title>
        <authorList>
            <person name="Dahal R.H."/>
            <person name="Kim D.-U."/>
        </authorList>
    </citation>
    <scope>NUCLEOTIDE SEQUENCE [LARGE SCALE GENOMIC DNA]</scope>
    <source>
        <strain evidence="3 4">RP-3-15</strain>
    </source>
</reference>
<evidence type="ECO:0008006" key="5">
    <source>
        <dbReference type="Google" id="ProtNLM"/>
    </source>
</evidence>
<dbReference type="Proteomes" id="UP000307244">
    <property type="component" value="Unassembled WGS sequence"/>
</dbReference>
<dbReference type="PROSITE" id="PS51257">
    <property type="entry name" value="PROKAR_LIPOPROTEIN"/>
    <property type="match status" value="1"/>
</dbReference>
<dbReference type="OrthoDB" id="871084at2"/>
<evidence type="ECO:0000256" key="1">
    <source>
        <dbReference type="SAM" id="MobiDB-lite"/>
    </source>
</evidence>
<feature type="chain" id="PRO_5020251462" description="Lipoprotein" evidence="2">
    <location>
        <begin position="19"/>
        <end position="235"/>
    </location>
</feature>
<dbReference type="AlphaFoldDB" id="A0A4V5P210"/>
<evidence type="ECO:0000256" key="2">
    <source>
        <dbReference type="SAM" id="SignalP"/>
    </source>
</evidence>
<evidence type="ECO:0000313" key="4">
    <source>
        <dbReference type="Proteomes" id="UP000307244"/>
    </source>
</evidence>
<keyword evidence="2" id="KW-0732">Signal</keyword>
<dbReference type="RefSeq" id="WP_136836352.1">
    <property type="nucleotide sequence ID" value="NZ_SWBQ01000003.1"/>
</dbReference>